<sequence>MQWPTEIRTSLLGYTTANSNKNFTQLWYTTAHSFKTSLLGYTTANSVKNFTAGVHRSQQRLKLHCRGTPQPQR</sequence>
<accession>A0A9D4C8P5</accession>
<organism evidence="1 2">
    <name type="scientific">Dreissena polymorpha</name>
    <name type="common">Zebra mussel</name>
    <name type="synonym">Mytilus polymorpha</name>
    <dbReference type="NCBI Taxonomy" id="45954"/>
    <lineage>
        <taxon>Eukaryota</taxon>
        <taxon>Metazoa</taxon>
        <taxon>Spiralia</taxon>
        <taxon>Lophotrochozoa</taxon>
        <taxon>Mollusca</taxon>
        <taxon>Bivalvia</taxon>
        <taxon>Autobranchia</taxon>
        <taxon>Heteroconchia</taxon>
        <taxon>Euheterodonta</taxon>
        <taxon>Imparidentia</taxon>
        <taxon>Neoheterodontei</taxon>
        <taxon>Myida</taxon>
        <taxon>Dreissenoidea</taxon>
        <taxon>Dreissenidae</taxon>
        <taxon>Dreissena</taxon>
    </lineage>
</organism>
<reference evidence="1" key="2">
    <citation type="submission" date="2020-11" db="EMBL/GenBank/DDBJ databases">
        <authorList>
            <person name="McCartney M.A."/>
            <person name="Auch B."/>
            <person name="Kono T."/>
            <person name="Mallez S."/>
            <person name="Becker A."/>
            <person name="Gohl D.M."/>
            <person name="Silverstein K.A.T."/>
            <person name="Koren S."/>
            <person name="Bechman K.B."/>
            <person name="Herman A."/>
            <person name="Abrahante J.E."/>
            <person name="Garbe J."/>
        </authorList>
    </citation>
    <scope>NUCLEOTIDE SEQUENCE</scope>
    <source>
        <strain evidence="1">Duluth1</strain>
        <tissue evidence="1">Whole animal</tissue>
    </source>
</reference>
<comment type="caution">
    <text evidence="1">The sequence shown here is derived from an EMBL/GenBank/DDBJ whole genome shotgun (WGS) entry which is preliminary data.</text>
</comment>
<name>A0A9D4C8P5_DREPO</name>
<reference evidence="1" key="1">
    <citation type="journal article" date="2019" name="bioRxiv">
        <title>The Genome of the Zebra Mussel, Dreissena polymorpha: A Resource for Invasive Species Research.</title>
        <authorList>
            <person name="McCartney M.A."/>
            <person name="Auch B."/>
            <person name="Kono T."/>
            <person name="Mallez S."/>
            <person name="Zhang Y."/>
            <person name="Obille A."/>
            <person name="Becker A."/>
            <person name="Abrahante J.E."/>
            <person name="Garbe J."/>
            <person name="Badalamenti J.P."/>
            <person name="Herman A."/>
            <person name="Mangelson H."/>
            <person name="Liachko I."/>
            <person name="Sullivan S."/>
            <person name="Sone E.D."/>
            <person name="Koren S."/>
            <person name="Silverstein K.A.T."/>
            <person name="Beckman K.B."/>
            <person name="Gohl D.M."/>
        </authorList>
    </citation>
    <scope>NUCLEOTIDE SEQUENCE</scope>
    <source>
        <strain evidence="1">Duluth1</strain>
        <tissue evidence="1">Whole animal</tissue>
    </source>
</reference>
<dbReference type="AlphaFoldDB" id="A0A9D4C8P5"/>
<proteinExistence type="predicted"/>
<evidence type="ECO:0000313" key="1">
    <source>
        <dbReference type="EMBL" id="KAH3719531.1"/>
    </source>
</evidence>
<dbReference type="Proteomes" id="UP000828390">
    <property type="component" value="Unassembled WGS sequence"/>
</dbReference>
<gene>
    <name evidence="1" type="ORF">DPMN_062368</name>
</gene>
<keyword evidence="2" id="KW-1185">Reference proteome</keyword>
<evidence type="ECO:0000313" key="2">
    <source>
        <dbReference type="Proteomes" id="UP000828390"/>
    </source>
</evidence>
<dbReference type="EMBL" id="JAIWYP010000013">
    <property type="protein sequence ID" value="KAH3719531.1"/>
    <property type="molecule type" value="Genomic_DNA"/>
</dbReference>
<protein>
    <submittedName>
        <fullName evidence="1">Uncharacterized protein</fullName>
    </submittedName>
</protein>